<dbReference type="AlphaFoldDB" id="A0A9C9NJ82"/>
<dbReference type="GO" id="GO:0019678">
    <property type="term" value="P:propionate metabolic process, methylmalonyl pathway"/>
    <property type="evidence" value="ECO:0007669"/>
    <property type="project" value="TreeGrafter"/>
</dbReference>
<dbReference type="InterPro" id="IPR006099">
    <property type="entry name" value="MeMalonylCoA_mutase_a/b_cat"/>
</dbReference>
<dbReference type="PANTHER" id="PTHR48101:SF4">
    <property type="entry name" value="METHYLMALONYL-COA MUTASE, MITOCHONDRIAL"/>
    <property type="match status" value="1"/>
</dbReference>
<feature type="domain" description="Methylmalonyl-CoA mutase alpha/beta chain catalytic" evidence="2">
    <location>
        <begin position="121"/>
        <end position="500"/>
    </location>
</feature>
<dbReference type="Proteomes" id="UP000885680">
    <property type="component" value="Unassembled WGS sequence"/>
</dbReference>
<accession>A0A9C9NJ82</accession>
<protein>
    <submittedName>
        <fullName evidence="3">Methylmalonyl-CoA mutase</fullName>
    </submittedName>
</protein>
<gene>
    <name evidence="3" type="ORF">ENH89_21440</name>
</gene>
<comment type="caution">
    <text evidence="3">The sequence shown here is derived from an EMBL/GenBank/DDBJ whole genome shotgun (WGS) entry which is preliminary data.</text>
</comment>
<name>A0A9C9NJ82_9HYPH</name>
<dbReference type="GO" id="GO:0004494">
    <property type="term" value="F:methylmalonyl-CoA mutase activity"/>
    <property type="evidence" value="ECO:0007669"/>
    <property type="project" value="TreeGrafter"/>
</dbReference>
<reference evidence="3" key="1">
    <citation type="journal article" date="2020" name="mSystems">
        <title>Genome- and Community-Level Interaction Insights into Carbon Utilization and Element Cycling Functions of Hydrothermarchaeota in Hydrothermal Sediment.</title>
        <authorList>
            <person name="Zhou Z."/>
            <person name="Liu Y."/>
            <person name="Xu W."/>
            <person name="Pan J."/>
            <person name="Luo Z.H."/>
            <person name="Li M."/>
        </authorList>
    </citation>
    <scope>NUCLEOTIDE SEQUENCE</scope>
    <source>
        <strain evidence="3">HyVt-347</strain>
    </source>
</reference>
<dbReference type="Pfam" id="PF01642">
    <property type="entry name" value="MM_CoA_mutase"/>
    <property type="match status" value="1"/>
</dbReference>
<proteinExistence type="predicted"/>
<feature type="region of interest" description="Disordered" evidence="1">
    <location>
        <begin position="504"/>
        <end position="536"/>
    </location>
</feature>
<dbReference type="SUPFAM" id="SSF51703">
    <property type="entry name" value="Cobalamin (vitamin B12)-dependent enzymes"/>
    <property type="match status" value="1"/>
</dbReference>
<evidence type="ECO:0000313" key="3">
    <source>
        <dbReference type="EMBL" id="HEU02827.1"/>
    </source>
</evidence>
<dbReference type="Gene3D" id="3.20.20.240">
    <property type="entry name" value="Methylmalonyl-CoA mutase"/>
    <property type="match status" value="1"/>
</dbReference>
<dbReference type="PANTHER" id="PTHR48101">
    <property type="entry name" value="METHYLMALONYL-COA MUTASE, MITOCHONDRIAL-RELATED"/>
    <property type="match status" value="1"/>
</dbReference>
<dbReference type="GO" id="GO:0031419">
    <property type="term" value="F:cobalamin binding"/>
    <property type="evidence" value="ECO:0007669"/>
    <property type="project" value="InterPro"/>
</dbReference>
<evidence type="ECO:0000259" key="2">
    <source>
        <dbReference type="Pfam" id="PF01642"/>
    </source>
</evidence>
<sequence length="536" mass="57162">MPSSRATRAWNAPCRGREPKAAFRRRRRGAIEAGAKGRFWDRCEGEMRRGLQGGAMTALTIETIDFPQADDAAWRSLVEKGLKGRDFESLAARAEDGFTYGPLYGRKRDASPLARSAGGRWAVLQRVDDPDAARANAQALADLEGGANGLSLVFAGSASAHGFGLPMDGDAIARALAGVKLEMISLRIEPHMDARRAVEAIRTLAKDRGQDFEALFIDLCLDAIGPFAFTGRFPGPEGDFRAHSGRATKSLRASGFRGRIAEADGRVFHDAGATAGQELGAVLATALYYLRAMLDAGLGLSDAAASIGFTLAVDQRQFEQTAKLRALRLLWAKLLEECGEATPPAARIHAETSWRMMAAKDPHTNILRATIAAFAAGTGGADSLSVLPHTAPLDLADPAARRLARNVQIILQEESGLARITDPAAGSGGIEALTNLTAEAAWNEFQTIEAEGGIFKSLSAGVLQNRILDARAARAAKLAEGKTVIVGASLYPLDKERHHVLLGQAPDAELPPQPTGQTRCEPLRPYRTSETVEAST</sequence>
<dbReference type="EMBL" id="DRGN01000303">
    <property type="protein sequence ID" value="HEU02827.1"/>
    <property type="molecule type" value="Genomic_DNA"/>
</dbReference>
<dbReference type="InterPro" id="IPR016176">
    <property type="entry name" value="Cbl-dep_enz_cat"/>
</dbReference>
<evidence type="ECO:0000313" key="4">
    <source>
        <dbReference type="Proteomes" id="UP000885680"/>
    </source>
</evidence>
<evidence type="ECO:0000256" key="1">
    <source>
        <dbReference type="SAM" id="MobiDB-lite"/>
    </source>
</evidence>
<dbReference type="GO" id="GO:0005737">
    <property type="term" value="C:cytoplasm"/>
    <property type="evidence" value="ECO:0007669"/>
    <property type="project" value="TreeGrafter"/>
</dbReference>
<organism evidence="3 4">
    <name type="scientific">Aurantimonas coralicida</name>
    <dbReference type="NCBI Taxonomy" id="182270"/>
    <lineage>
        <taxon>Bacteria</taxon>
        <taxon>Pseudomonadati</taxon>
        <taxon>Pseudomonadota</taxon>
        <taxon>Alphaproteobacteria</taxon>
        <taxon>Hyphomicrobiales</taxon>
        <taxon>Aurantimonadaceae</taxon>
        <taxon>Aurantimonas</taxon>
    </lineage>
</organism>